<protein>
    <submittedName>
        <fullName evidence="1">Cell surface protein</fullName>
    </submittedName>
</protein>
<organism evidence="1 2">
    <name type="scientific">Methanosarcina horonobensis HB-1 = JCM 15518</name>
    <dbReference type="NCBI Taxonomy" id="1434110"/>
    <lineage>
        <taxon>Archaea</taxon>
        <taxon>Methanobacteriati</taxon>
        <taxon>Methanobacteriota</taxon>
        <taxon>Stenosarchaea group</taxon>
        <taxon>Methanomicrobia</taxon>
        <taxon>Methanosarcinales</taxon>
        <taxon>Methanosarcinaceae</taxon>
        <taxon>Methanosarcina</taxon>
    </lineage>
</organism>
<evidence type="ECO:0000313" key="1">
    <source>
        <dbReference type="EMBL" id="AKB77553.1"/>
    </source>
</evidence>
<dbReference type="PANTHER" id="PTHR36842">
    <property type="entry name" value="PROTEIN TOLB HOMOLOG"/>
    <property type="match status" value="1"/>
</dbReference>
<dbReference type="OrthoDB" id="146042at2157"/>
<dbReference type="Gene3D" id="2.120.10.30">
    <property type="entry name" value="TolB, C-terminal domain"/>
    <property type="match status" value="1"/>
</dbReference>
<keyword evidence="2" id="KW-1185">Reference proteome</keyword>
<sequence length="339" mass="37516">MENRGKLYSIALASTALVFVFLIFVSAASSVQVTRIGNGSDPAIYGSKVAWTDRGVIHVYDLTTKTDTMVNSSAASYPAIYGNKLVWHDESNGTPRLAVYDIETAARSYITKDVDSYSIPAIYGNRIVWSANYNETNYNYNVYMRDISTSTQTRIAYGENPDIYDTRITYAAYDSGDWRSIFVYDIITGETTQVPYSGDLNNPHIYGNTVIWSDTYTRLGYIAMYDIVTKKVTAVTNDTGICDDGSESGSDTGAHTNIYGDKIVYAKASSDCLGSAGVYVYNISTAQSTQVFDYEINILTTPDVYDDTVVWGIDNRYSDDAIDNGIYIIDLSATNTLRQ</sequence>
<name>A0A0E3SDK7_9EURY</name>
<evidence type="ECO:0000313" key="2">
    <source>
        <dbReference type="Proteomes" id="UP000033101"/>
    </source>
</evidence>
<dbReference type="PATRIC" id="fig|1434110.4.peg.1328"/>
<dbReference type="HOGENOM" id="CLU_009318_6_2_2"/>
<proteinExistence type="predicted"/>
<dbReference type="AlphaFoldDB" id="A0A0E3SDK7"/>
<gene>
    <name evidence="1" type="ORF">MSHOH_1070</name>
</gene>
<dbReference type="Proteomes" id="UP000033101">
    <property type="component" value="Chromosome"/>
</dbReference>
<dbReference type="InterPro" id="IPR027618">
    <property type="entry name" value="Beta_prop_Msarc"/>
</dbReference>
<dbReference type="EMBL" id="CP009516">
    <property type="protein sequence ID" value="AKB77553.1"/>
    <property type="molecule type" value="Genomic_DNA"/>
</dbReference>
<dbReference type="PANTHER" id="PTHR36842:SF1">
    <property type="entry name" value="PROTEIN TOLB"/>
    <property type="match status" value="1"/>
</dbReference>
<reference evidence="1 2" key="1">
    <citation type="submission" date="2014-07" db="EMBL/GenBank/DDBJ databases">
        <title>Methanogenic archaea and the global carbon cycle.</title>
        <authorList>
            <person name="Henriksen J.R."/>
            <person name="Luke J."/>
            <person name="Reinhart S."/>
            <person name="Benedict M.N."/>
            <person name="Youngblut N.D."/>
            <person name="Metcalf M.E."/>
            <person name="Whitaker R.J."/>
            <person name="Metcalf W.W."/>
        </authorList>
    </citation>
    <scope>NUCLEOTIDE SEQUENCE [LARGE SCALE GENOMIC DNA]</scope>
    <source>
        <strain evidence="1 2">HB-1</strain>
    </source>
</reference>
<dbReference type="KEGG" id="mhor:MSHOH_1070"/>
<accession>A0A0E3SDK7</accession>
<dbReference type="InterPro" id="IPR011042">
    <property type="entry name" value="6-blade_b-propeller_TolB-like"/>
</dbReference>
<dbReference type="SUPFAM" id="SSF69304">
    <property type="entry name" value="Tricorn protease N-terminal domain"/>
    <property type="match status" value="2"/>
</dbReference>
<dbReference type="NCBIfam" id="TIGR04275">
    <property type="entry name" value="beta_prop_Msarc"/>
    <property type="match status" value="2"/>
</dbReference>